<sequence>MLSINPRVAASMALNMTEFEIESCAKKTLILSSTERTSREPGEGGGGYNMVRIADPTVEAIFGDFGV</sequence>
<organism evidence="1 2">
    <name type="scientific">Planctopirus hydrillae</name>
    <dbReference type="NCBI Taxonomy" id="1841610"/>
    <lineage>
        <taxon>Bacteria</taxon>
        <taxon>Pseudomonadati</taxon>
        <taxon>Planctomycetota</taxon>
        <taxon>Planctomycetia</taxon>
        <taxon>Planctomycetales</taxon>
        <taxon>Planctomycetaceae</taxon>
        <taxon>Planctopirus</taxon>
    </lineage>
</organism>
<name>A0A1C3EBZ6_9PLAN</name>
<protein>
    <submittedName>
        <fullName evidence="1">Uncharacterized protein</fullName>
    </submittedName>
</protein>
<evidence type="ECO:0000313" key="1">
    <source>
        <dbReference type="EMBL" id="ODA30720.1"/>
    </source>
</evidence>
<reference evidence="1 2" key="1">
    <citation type="submission" date="2016-05" db="EMBL/GenBank/DDBJ databases">
        <title>Genomic and physiological characterization of Planctopirus sp. isolated from fresh water lake.</title>
        <authorList>
            <person name="Subhash Y."/>
            <person name="Ramana C."/>
        </authorList>
    </citation>
    <scope>NUCLEOTIDE SEQUENCE [LARGE SCALE GENOMIC DNA]</scope>
    <source>
        <strain evidence="1 2">JC280</strain>
    </source>
</reference>
<proteinExistence type="predicted"/>
<keyword evidence="2" id="KW-1185">Reference proteome</keyword>
<evidence type="ECO:0000313" key="2">
    <source>
        <dbReference type="Proteomes" id="UP000094828"/>
    </source>
</evidence>
<dbReference type="EMBL" id="LYDR01000103">
    <property type="protein sequence ID" value="ODA30720.1"/>
    <property type="molecule type" value="Genomic_DNA"/>
</dbReference>
<dbReference type="Proteomes" id="UP000094828">
    <property type="component" value="Unassembled WGS sequence"/>
</dbReference>
<accession>A0A1C3EBZ6</accession>
<gene>
    <name evidence="1" type="ORF">A6X21_05395</name>
</gene>
<dbReference type="AlphaFoldDB" id="A0A1C3EBZ6"/>
<comment type="caution">
    <text evidence="1">The sequence shown here is derived from an EMBL/GenBank/DDBJ whole genome shotgun (WGS) entry which is preliminary data.</text>
</comment>